<comment type="caution">
    <text evidence="6">The sequence shown here is derived from an EMBL/GenBank/DDBJ whole genome shotgun (WGS) entry which is preliminary data.</text>
</comment>
<comment type="similarity">
    <text evidence="1">Belongs to the type-I restriction system S methylase family.</text>
</comment>
<gene>
    <name evidence="6" type="primary">hsdS_2</name>
    <name evidence="6" type="ORF">ADA01nite_40520</name>
</gene>
<dbReference type="InterPro" id="IPR044946">
    <property type="entry name" value="Restrct_endonuc_typeI_TRD_sf"/>
</dbReference>
<dbReference type="OrthoDB" id="9795776at2"/>
<dbReference type="Proteomes" id="UP000321157">
    <property type="component" value="Unassembled WGS sequence"/>
</dbReference>
<sequence length="394" mass="44260">MDTLKKAKWKIGSLNEIAEVTMGQSPPGSSYNNSQNGVGLINGPTEFTSKYPVVKQWTTQPTKLCKTGDILLCVRGSSTGRMNISNGEYCIGRGVASISGKEKKGITEFVYYLLEYKISQLLKMTAGSTFPNLSSNEIKDMVISIPNLEEQQKIAKILSTWDKAIELKEKLIEQKKEQKKGLMQKLLTGEVRLPGFEGEWKLKKLKSLCSKIMDGTHTTPKYTETGIPFYSVENVTRRDFTNHKYISEEEHLSISSRCKVEKGDILMTRIGSIGDAILVDWDHESSIYVSLALIKTNKTILSEYLVQYMGTHEFKKDILSKSLLSAVPQKINLVDIGNVNVYFPQDISEQKAIVDILSNGDKEIYLLEKELESLKQQKKGLMQLLLTGKVRVKA</sequence>
<feature type="domain" description="Type I restriction modification DNA specificity" evidence="5">
    <location>
        <begin position="8"/>
        <end position="174"/>
    </location>
</feature>
<dbReference type="AlphaFoldDB" id="A0A511VHC5"/>
<dbReference type="RefSeq" id="WP_146812229.1">
    <property type="nucleotide sequence ID" value="NZ_BJXX01000203.1"/>
</dbReference>
<evidence type="ECO:0000256" key="4">
    <source>
        <dbReference type="SAM" id="Coils"/>
    </source>
</evidence>
<keyword evidence="2" id="KW-0680">Restriction system</keyword>
<evidence type="ECO:0000256" key="3">
    <source>
        <dbReference type="ARBA" id="ARBA00023125"/>
    </source>
</evidence>
<keyword evidence="7" id="KW-1185">Reference proteome</keyword>
<feature type="domain" description="Type I restriction modification DNA specificity" evidence="5">
    <location>
        <begin position="199"/>
        <end position="376"/>
    </location>
</feature>
<evidence type="ECO:0000313" key="7">
    <source>
        <dbReference type="Proteomes" id="UP000321157"/>
    </source>
</evidence>
<keyword evidence="4" id="KW-0175">Coiled coil</keyword>
<evidence type="ECO:0000259" key="5">
    <source>
        <dbReference type="Pfam" id="PF01420"/>
    </source>
</evidence>
<dbReference type="InterPro" id="IPR000055">
    <property type="entry name" value="Restrct_endonuc_typeI_TRD"/>
</dbReference>
<dbReference type="Gene3D" id="1.10.287.1120">
    <property type="entry name" value="Bipartite methylase S protein"/>
    <property type="match status" value="1"/>
</dbReference>
<dbReference type="CDD" id="cd17246">
    <property type="entry name" value="RMtype1_S_SonII-TRD2-CR2_like"/>
    <property type="match status" value="1"/>
</dbReference>
<reference evidence="6 7" key="1">
    <citation type="submission" date="2019-07" db="EMBL/GenBank/DDBJ databases">
        <title>Whole genome shotgun sequence of Aneurinibacillus danicus NBRC 102444.</title>
        <authorList>
            <person name="Hosoyama A."/>
            <person name="Uohara A."/>
            <person name="Ohji S."/>
            <person name="Ichikawa N."/>
        </authorList>
    </citation>
    <scope>NUCLEOTIDE SEQUENCE [LARGE SCALE GENOMIC DNA]</scope>
    <source>
        <strain evidence="6 7">NBRC 102444</strain>
    </source>
</reference>
<evidence type="ECO:0000256" key="1">
    <source>
        <dbReference type="ARBA" id="ARBA00010923"/>
    </source>
</evidence>
<dbReference type="EMBL" id="BJXX01000203">
    <property type="protein sequence ID" value="GEN36592.1"/>
    <property type="molecule type" value="Genomic_DNA"/>
</dbReference>
<feature type="coiled-coil region" evidence="4">
    <location>
        <begin position="357"/>
        <end position="384"/>
    </location>
</feature>
<protein>
    <submittedName>
        <fullName evidence="6">Putative type I site-specific deoxyribonuclease</fullName>
    </submittedName>
</protein>
<dbReference type="PANTHER" id="PTHR30408">
    <property type="entry name" value="TYPE-1 RESTRICTION ENZYME ECOKI SPECIFICITY PROTEIN"/>
    <property type="match status" value="1"/>
</dbReference>
<evidence type="ECO:0000313" key="6">
    <source>
        <dbReference type="EMBL" id="GEN36592.1"/>
    </source>
</evidence>
<dbReference type="Pfam" id="PF01420">
    <property type="entry name" value="Methylase_S"/>
    <property type="match status" value="2"/>
</dbReference>
<name>A0A511VHC5_9BACL</name>
<dbReference type="PANTHER" id="PTHR30408:SF12">
    <property type="entry name" value="TYPE I RESTRICTION ENZYME MJAVIII SPECIFICITY SUBUNIT"/>
    <property type="match status" value="1"/>
</dbReference>
<keyword evidence="3" id="KW-0238">DNA-binding</keyword>
<dbReference type="GO" id="GO:0003677">
    <property type="term" value="F:DNA binding"/>
    <property type="evidence" value="ECO:0007669"/>
    <property type="project" value="UniProtKB-KW"/>
</dbReference>
<accession>A0A511VHC5</accession>
<dbReference type="GO" id="GO:0009307">
    <property type="term" value="P:DNA restriction-modification system"/>
    <property type="evidence" value="ECO:0007669"/>
    <property type="project" value="UniProtKB-KW"/>
</dbReference>
<proteinExistence type="inferred from homology"/>
<evidence type="ECO:0000256" key="2">
    <source>
        <dbReference type="ARBA" id="ARBA00022747"/>
    </source>
</evidence>
<dbReference type="Gene3D" id="3.90.220.20">
    <property type="entry name" value="DNA methylase specificity domains"/>
    <property type="match status" value="2"/>
</dbReference>
<organism evidence="6 7">
    <name type="scientific">Aneurinibacillus danicus</name>
    <dbReference type="NCBI Taxonomy" id="267746"/>
    <lineage>
        <taxon>Bacteria</taxon>
        <taxon>Bacillati</taxon>
        <taxon>Bacillota</taxon>
        <taxon>Bacilli</taxon>
        <taxon>Bacillales</taxon>
        <taxon>Paenibacillaceae</taxon>
        <taxon>Aneurinibacillus group</taxon>
        <taxon>Aneurinibacillus</taxon>
    </lineage>
</organism>
<dbReference type="CDD" id="cd17496">
    <property type="entry name" value="RMtype1_S_BliBORF2384P-TRD1-CR1_like"/>
    <property type="match status" value="1"/>
</dbReference>
<dbReference type="InterPro" id="IPR052021">
    <property type="entry name" value="Type-I_RS_S_subunit"/>
</dbReference>
<dbReference type="SUPFAM" id="SSF116734">
    <property type="entry name" value="DNA methylase specificity domain"/>
    <property type="match status" value="2"/>
</dbReference>